<evidence type="ECO:0000256" key="4">
    <source>
        <dbReference type="ARBA" id="ARBA00023136"/>
    </source>
</evidence>
<gene>
    <name evidence="5" type="ORF">URODEC1_LOCUS119566</name>
</gene>
<evidence type="ECO:0000256" key="3">
    <source>
        <dbReference type="ARBA" id="ARBA00022989"/>
    </source>
</evidence>
<organism evidence="5 6">
    <name type="scientific">Urochloa decumbens</name>
    <dbReference type="NCBI Taxonomy" id="240449"/>
    <lineage>
        <taxon>Eukaryota</taxon>
        <taxon>Viridiplantae</taxon>
        <taxon>Streptophyta</taxon>
        <taxon>Embryophyta</taxon>
        <taxon>Tracheophyta</taxon>
        <taxon>Spermatophyta</taxon>
        <taxon>Magnoliopsida</taxon>
        <taxon>Liliopsida</taxon>
        <taxon>Poales</taxon>
        <taxon>Poaceae</taxon>
        <taxon>PACMAD clade</taxon>
        <taxon>Panicoideae</taxon>
        <taxon>Panicodae</taxon>
        <taxon>Paniceae</taxon>
        <taxon>Melinidinae</taxon>
        <taxon>Urochloa</taxon>
    </lineage>
</organism>
<accession>A0ABC9GTJ0</accession>
<keyword evidence="6" id="KW-1185">Reference proteome</keyword>
<keyword evidence="2" id="KW-0812">Transmembrane</keyword>
<sequence>MPMTDGGFSGSPKLEFAVDMGHPFLNHTVDGFIKIGAVGACKVAADEAFDCLHRGDVSKHKVEHVLKKMCKEGAYWGTIAGVYVGVEYGVDKIRGHRDWKNAMLGGAVTGALVSAVNNHQRQKVVKNAITGGAIAAAAEFLSHLTS</sequence>
<dbReference type="Proteomes" id="UP001497457">
    <property type="component" value="Unassembled WGS sequence"/>
</dbReference>
<comment type="caution">
    <text evidence="5">The sequence shown here is derived from an EMBL/GenBank/DDBJ whole genome shotgun (WGS) entry which is preliminary data.</text>
</comment>
<name>A0ABC9GTJ0_9POAL</name>
<dbReference type="Pfam" id="PF02466">
    <property type="entry name" value="Tim17"/>
    <property type="match status" value="1"/>
</dbReference>
<dbReference type="PANTHER" id="PTHR15371">
    <property type="entry name" value="TIM23"/>
    <property type="match status" value="1"/>
</dbReference>
<evidence type="ECO:0000313" key="6">
    <source>
        <dbReference type="Proteomes" id="UP001497457"/>
    </source>
</evidence>
<evidence type="ECO:0000313" key="5">
    <source>
        <dbReference type="EMBL" id="CAM0145922.1"/>
    </source>
</evidence>
<comment type="subcellular location">
    <subcellularLocation>
        <location evidence="1">Membrane</location>
        <topology evidence="1">Multi-pass membrane protein</topology>
    </subcellularLocation>
</comment>
<proteinExistence type="predicted"/>
<dbReference type="GO" id="GO:0016020">
    <property type="term" value="C:membrane"/>
    <property type="evidence" value="ECO:0007669"/>
    <property type="project" value="UniProtKB-SubCell"/>
</dbReference>
<protein>
    <submittedName>
        <fullName evidence="5">Uncharacterized protein</fullName>
    </submittedName>
</protein>
<dbReference type="InterPro" id="IPR045238">
    <property type="entry name" value="Tim23-like"/>
</dbReference>
<evidence type="ECO:0000256" key="2">
    <source>
        <dbReference type="ARBA" id="ARBA00022692"/>
    </source>
</evidence>
<dbReference type="PANTHER" id="PTHR15371:SF20">
    <property type="match status" value="1"/>
</dbReference>
<evidence type="ECO:0000256" key="1">
    <source>
        <dbReference type="ARBA" id="ARBA00004141"/>
    </source>
</evidence>
<dbReference type="EMBL" id="CAXIPR030000378">
    <property type="protein sequence ID" value="CAM0145922.1"/>
    <property type="molecule type" value="Genomic_DNA"/>
</dbReference>
<keyword evidence="4" id="KW-0472">Membrane</keyword>
<dbReference type="AlphaFoldDB" id="A0ABC9GTJ0"/>
<reference evidence="5 6" key="1">
    <citation type="submission" date="2024-10" db="EMBL/GenBank/DDBJ databases">
        <authorList>
            <person name="Ryan C."/>
        </authorList>
    </citation>
    <scope>NUCLEOTIDE SEQUENCE [LARGE SCALE GENOMIC DNA]</scope>
</reference>
<keyword evidence="3" id="KW-1133">Transmembrane helix</keyword>